<dbReference type="EMBL" id="CM041544">
    <property type="protein sequence ID" value="KAI3362602.1"/>
    <property type="molecule type" value="Genomic_DNA"/>
</dbReference>
<protein>
    <submittedName>
        <fullName evidence="1">Uncharacterized protein</fullName>
    </submittedName>
</protein>
<comment type="caution">
    <text evidence="1">The sequence shown here is derived from an EMBL/GenBank/DDBJ whole genome shotgun (WGS) entry which is preliminary data.</text>
</comment>
<reference evidence="1" key="1">
    <citation type="submission" date="2022-04" db="EMBL/GenBank/DDBJ databases">
        <title>Jade perch genome.</title>
        <authorList>
            <person name="Chao B."/>
        </authorList>
    </citation>
    <scope>NUCLEOTIDE SEQUENCE</scope>
    <source>
        <strain evidence="1">CB-2022</strain>
    </source>
</reference>
<accession>A0ACB8W5V2</accession>
<gene>
    <name evidence="1" type="ORF">L3Q82_001688</name>
</gene>
<name>A0ACB8W5V2_9TELE</name>
<evidence type="ECO:0000313" key="1">
    <source>
        <dbReference type="EMBL" id="KAI3362602.1"/>
    </source>
</evidence>
<keyword evidence="2" id="KW-1185">Reference proteome</keyword>
<sequence length="99" mass="11755">MHLTWEWGQCFQQRSSEDQKLHPCAFFSKRLSPAERNYDIGNRELLAVKLALEEWRHWLEGSKQPFLVWTDHKNLWNIFDPCQETELSPGPVVVVPHQI</sequence>
<organism evidence="1 2">
    <name type="scientific">Scortum barcoo</name>
    <name type="common">barcoo grunter</name>
    <dbReference type="NCBI Taxonomy" id="214431"/>
    <lineage>
        <taxon>Eukaryota</taxon>
        <taxon>Metazoa</taxon>
        <taxon>Chordata</taxon>
        <taxon>Craniata</taxon>
        <taxon>Vertebrata</taxon>
        <taxon>Euteleostomi</taxon>
        <taxon>Actinopterygii</taxon>
        <taxon>Neopterygii</taxon>
        <taxon>Teleostei</taxon>
        <taxon>Neoteleostei</taxon>
        <taxon>Acanthomorphata</taxon>
        <taxon>Eupercaria</taxon>
        <taxon>Centrarchiformes</taxon>
        <taxon>Terapontoidei</taxon>
        <taxon>Terapontidae</taxon>
        <taxon>Scortum</taxon>
    </lineage>
</organism>
<proteinExistence type="predicted"/>
<evidence type="ECO:0000313" key="2">
    <source>
        <dbReference type="Proteomes" id="UP000831701"/>
    </source>
</evidence>
<dbReference type="Proteomes" id="UP000831701">
    <property type="component" value="Chromosome 14"/>
</dbReference>